<dbReference type="SUPFAM" id="SSF52833">
    <property type="entry name" value="Thioredoxin-like"/>
    <property type="match status" value="1"/>
</dbReference>
<dbReference type="InterPro" id="IPR036249">
    <property type="entry name" value="Thioredoxin-like_sf"/>
</dbReference>
<comment type="caution">
    <text evidence="3">The sequence shown here is derived from an EMBL/GenBank/DDBJ whole genome shotgun (WGS) entry which is preliminary data.</text>
</comment>
<evidence type="ECO:0008006" key="5">
    <source>
        <dbReference type="Google" id="ProtNLM"/>
    </source>
</evidence>
<protein>
    <recommendedName>
        <fullName evidence="5">Selenoprotein W</fullName>
    </recommendedName>
</protein>
<dbReference type="Proteomes" id="UP000187013">
    <property type="component" value="Unassembled WGS sequence"/>
</dbReference>
<sequence length="127" mass="14334">MPFPKVSIVFCIKCKWNLRSSWYMQELLQTFGDRLGEVSLIPGPQGQFKVLGQEKEGGEEIVIWDRSIDGGFPDSKYLKQRVKAFLFHDEVSIGKHNERDSKGSSGQSEVLRSNEACGSDCKDCQTD</sequence>
<gene>
    <name evidence="3" type="ORF">ZYGR_0AS00960</name>
</gene>
<dbReference type="InterPro" id="IPR011893">
    <property type="entry name" value="Selenoprotein_Rdx-typ"/>
</dbReference>
<dbReference type="PANTHER" id="PTHR36417:SF2">
    <property type="entry name" value="SELENOPROTEIN DOMAIN PROTEIN (AFU_ORTHOLOGUE AFUA_1G05220)"/>
    <property type="match status" value="1"/>
</dbReference>
<keyword evidence="1" id="KW-0676">Redox-active center</keyword>
<dbReference type="PANTHER" id="PTHR36417">
    <property type="entry name" value="SELENOPROTEIN DOMAIN PROTEIN (AFU_ORTHOLOGUE AFUA_1G05220)"/>
    <property type="match status" value="1"/>
</dbReference>
<proteinExistence type="predicted"/>
<evidence type="ECO:0000256" key="1">
    <source>
        <dbReference type="ARBA" id="ARBA00023284"/>
    </source>
</evidence>
<dbReference type="EMBL" id="BDGX01000045">
    <property type="protein sequence ID" value="GAV54773.1"/>
    <property type="molecule type" value="Genomic_DNA"/>
</dbReference>
<accession>A0A1Q3AH21</accession>
<evidence type="ECO:0000256" key="2">
    <source>
        <dbReference type="SAM" id="MobiDB-lite"/>
    </source>
</evidence>
<dbReference type="Gene3D" id="3.40.30.10">
    <property type="entry name" value="Glutaredoxin"/>
    <property type="match status" value="1"/>
</dbReference>
<dbReference type="AlphaFoldDB" id="A0A1Q3AH21"/>
<evidence type="ECO:0000313" key="3">
    <source>
        <dbReference type="EMBL" id="GAV54773.1"/>
    </source>
</evidence>
<dbReference type="Pfam" id="PF10262">
    <property type="entry name" value="Rdx"/>
    <property type="match status" value="1"/>
</dbReference>
<dbReference type="OrthoDB" id="60822at2759"/>
<organism evidence="3 4">
    <name type="scientific">Zygosaccharomyces rouxii</name>
    <dbReference type="NCBI Taxonomy" id="4956"/>
    <lineage>
        <taxon>Eukaryota</taxon>
        <taxon>Fungi</taxon>
        <taxon>Dikarya</taxon>
        <taxon>Ascomycota</taxon>
        <taxon>Saccharomycotina</taxon>
        <taxon>Saccharomycetes</taxon>
        <taxon>Saccharomycetales</taxon>
        <taxon>Saccharomycetaceae</taxon>
        <taxon>Zygosaccharomyces</taxon>
    </lineage>
</organism>
<reference evidence="3 4" key="1">
    <citation type="submission" date="2016-08" db="EMBL/GenBank/DDBJ databases">
        <title>Draft genome sequence of allopolyploid Zygosaccharomyces rouxii.</title>
        <authorList>
            <person name="Watanabe J."/>
            <person name="Uehara K."/>
            <person name="Mogi Y."/>
            <person name="Tsukioka Y."/>
        </authorList>
    </citation>
    <scope>NUCLEOTIDE SEQUENCE [LARGE SCALE GENOMIC DNA]</scope>
    <source>
        <strain evidence="3 4">NBRC 110957</strain>
    </source>
</reference>
<feature type="region of interest" description="Disordered" evidence="2">
    <location>
        <begin position="96"/>
        <end position="127"/>
    </location>
</feature>
<dbReference type="NCBIfam" id="TIGR02174">
    <property type="entry name" value="CXXU_selWTH"/>
    <property type="match status" value="1"/>
</dbReference>
<evidence type="ECO:0000313" key="4">
    <source>
        <dbReference type="Proteomes" id="UP000187013"/>
    </source>
</evidence>
<name>A0A1Q3AH21_ZYGRO</name>